<feature type="compositionally biased region" description="Low complexity" evidence="1">
    <location>
        <begin position="215"/>
        <end position="230"/>
    </location>
</feature>
<evidence type="ECO:0000256" key="1">
    <source>
        <dbReference type="SAM" id="MobiDB-lite"/>
    </source>
</evidence>
<feature type="compositionally biased region" description="Polar residues" evidence="1">
    <location>
        <begin position="197"/>
        <end position="208"/>
    </location>
</feature>
<feature type="compositionally biased region" description="Low complexity" evidence="1">
    <location>
        <begin position="461"/>
        <end position="479"/>
    </location>
</feature>
<gene>
    <name evidence="2" type="ORF">Pcinc_041254</name>
</gene>
<feature type="compositionally biased region" description="Polar residues" evidence="1">
    <location>
        <begin position="71"/>
        <end position="82"/>
    </location>
</feature>
<feature type="compositionally biased region" description="Polar residues" evidence="1">
    <location>
        <begin position="98"/>
        <end position="109"/>
    </location>
</feature>
<feature type="region of interest" description="Disordered" evidence="1">
    <location>
        <begin position="458"/>
        <end position="479"/>
    </location>
</feature>
<comment type="caution">
    <text evidence="2">The sequence shown here is derived from an EMBL/GenBank/DDBJ whole genome shotgun (WGS) entry which is preliminary data.</text>
</comment>
<feature type="compositionally biased region" description="Basic residues" evidence="1">
    <location>
        <begin position="9"/>
        <end position="21"/>
    </location>
</feature>
<feature type="region of interest" description="Disordered" evidence="1">
    <location>
        <begin position="1"/>
        <end position="268"/>
    </location>
</feature>
<dbReference type="EMBL" id="JAWQEG010007566">
    <property type="protein sequence ID" value="KAK3852149.1"/>
    <property type="molecule type" value="Genomic_DNA"/>
</dbReference>
<feature type="compositionally biased region" description="Basic and acidic residues" evidence="1">
    <location>
        <begin position="644"/>
        <end position="654"/>
    </location>
</feature>
<feature type="compositionally biased region" description="Low complexity" evidence="1">
    <location>
        <begin position="332"/>
        <end position="418"/>
    </location>
</feature>
<feature type="compositionally biased region" description="Polar residues" evidence="1">
    <location>
        <begin position="116"/>
        <end position="127"/>
    </location>
</feature>
<dbReference type="AlphaFoldDB" id="A0AAE1EH41"/>
<evidence type="ECO:0000313" key="3">
    <source>
        <dbReference type="Proteomes" id="UP001286313"/>
    </source>
</evidence>
<feature type="non-terminal residue" evidence="2">
    <location>
        <position position="1"/>
    </location>
</feature>
<feature type="compositionally biased region" description="Polar residues" evidence="1">
    <location>
        <begin position="253"/>
        <end position="268"/>
    </location>
</feature>
<feature type="compositionally biased region" description="Low complexity" evidence="1">
    <location>
        <begin position="731"/>
        <end position="764"/>
    </location>
</feature>
<name>A0AAE1EH41_PETCI</name>
<feature type="region of interest" description="Disordered" evidence="1">
    <location>
        <begin position="332"/>
        <end position="434"/>
    </location>
</feature>
<proteinExistence type="predicted"/>
<dbReference type="Proteomes" id="UP001286313">
    <property type="component" value="Unassembled WGS sequence"/>
</dbReference>
<sequence length="985" mass="107114">VASSCRTEQHHHHHQHHHLRSSPHSLPGTPHDHSLQRITHAHSLQERPHTHSLPVTPRSLSLQGTPHAHSLQGTTHAHSLQGTPHAHSLQGTPHAHSLQGTTHAHSLQGTPHAHSLQGTTHAHSLQGSPHAHSLQGTPHAHSLQGTTHAHSLQGTPHAHSLQGTTHAHSLQGTTHAHSLQGTPHAHSLQGTPHAHSLQGTTHAHSLQGSPHAYIPNPLTTNNSNTNCPPTHSKRHTASRSPSTLLVTPWPQSPVLQRSHTHSPSQSHRSLISLPLRATSHHCSLSQPNVDTLLTNHSSSAISGTPVLAHTSRSFSSFSSSLLAHTPCKSSSSSFSYSTPHPSYSYSTPHSSSYSTPHSSSYSTPHSNSYSTPHSSSYSTPHSNSSTPHSPYNTDNSTTTTMNNTDNYSSTTTINNTDNPSCSPINTNTTTTTTDNNKVCRRYSITTTDDFNVSISINNEESPLTSSPTPSSSTRGSLRTSRLSKSSCYLSQLEDEGIQAKKGLAESLGDLCSVRSSDFIVDTQERSLGVNKWPNGGDLENSFLSKSTCYLSQLDEDINTHPSLSGHMSKSTCYLSQTEDNIQVHQILSGTKSKSSCYLSNTDHDEESSLNQVLSVSLGSFGTDEGEGCERSLSRTRVSIPPSARNRDRSARPESFRISSDMATCTRVLLKARSFACGSLRESPKKGGGRRSFMRTSLREDHLSYHREAEVYQHCEMEILQERLISTSSDQTPSNTTTTNTTTTNTTTTTTNTTTTPTTTTVNNPTQLTDHQHVLELRETAKESINISVSGVEKTGLHTTQQVVILNESTTGECRDSVDSWDDDDGSSVYRSGSKLNSVHSLDDIAATSEDHNKDSLTINQHRTRLMISNSHLGHESLYESQKSSKLRAKSFTGMVTPCTLTTQDTPLTSLIPLTPLTQPSESLANTSKQEKNVTQSFRVAEEDEKLLRSVTMSRRAKLLRENGGSRFSSDLGFGARPKSKREVFV</sequence>
<feature type="region of interest" description="Disordered" evidence="1">
    <location>
        <begin position="728"/>
        <end position="764"/>
    </location>
</feature>
<accession>A0AAE1EH41</accession>
<feature type="compositionally biased region" description="Polar residues" evidence="1">
    <location>
        <begin position="161"/>
        <end position="181"/>
    </location>
</feature>
<organism evidence="2 3">
    <name type="scientific">Petrolisthes cinctipes</name>
    <name type="common">Flat porcelain crab</name>
    <dbReference type="NCBI Taxonomy" id="88211"/>
    <lineage>
        <taxon>Eukaryota</taxon>
        <taxon>Metazoa</taxon>
        <taxon>Ecdysozoa</taxon>
        <taxon>Arthropoda</taxon>
        <taxon>Crustacea</taxon>
        <taxon>Multicrustacea</taxon>
        <taxon>Malacostraca</taxon>
        <taxon>Eumalacostraca</taxon>
        <taxon>Eucarida</taxon>
        <taxon>Decapoda</taxon>
        <taxon>Pleocyemata</taxon>
        <taxon>Anomura</taxon>
        <taxon>Galatheoidea</taxon>
        <taxon>Porcellanidae</taxon>
        <taxon>Petrolisthes</taxon>
    </lineage>
</organism>
<feature type="compositionally biased region" description="Low complexity" evidence="1">
    <location>
        <begin position="425"/>
        <end position="434"/>
    </location>
</feature>
<feature type="compositionally biased region" description="Polar residues" evidence="1">
    <location>
        <begin position="143"/>
        <end position="154"/>
    </location>
</feature>
<feature type="region of interest" description="Disordered" evidence="1">
    <location>
        <begin position="626"/>
        <end position="654"/>
    </location>
</feature>
<protein>
    <submittedName>
        <fullName evidence="2">Uncharacterized protein</fullName>
    </submittedName>
</protein>
<evidence type="ECO:0000313" key="2">
    <source>
        <dbReference type="EMBL" id="KAK3852149.1"/>
    </source>
</evidence>
<reference evidence="2" key="1">
    <citation type="submission" date="2023-10" db="EMBL/GenBank/DDBJ databases">
        <title>Genome assemblies of two species of porcelain crab, Petrolisthes cinctipes and Petrolisthes manimaculis (Anomura: Porcellanidae).</title>
        <authorList>
            <person name="Angst P."/>
        </authorList>
    </citation>
    <scope>NUCLEOTIDE SEQUENCE</scope>
    <source>
        <strain evidence="2">PB745_01</strain>
        <tissue evidence="2">Gill</tissue>
    </source>
</reference>
<keyword evidence="3" id="KW-1185">Reference proteome</keyword>